<name>A0ACC0CPV7_9PEZI</name>
<sequence length="311" mass="35586">MSQLPASEEFVALPISIPSLPSYRVQATHYLYLRRNAPRIPTADDSRSLYIANVPCDSTEPHFRALFSSLIGAGRFEGITFEQNKKTPKASHEPAQATRLAGHRKRKRDEDETKIAKDEAAAELPSTWTRQVYESGSCAVALFADEKSAEHALKAARKLKKPKNYPVWGEGVKDKVSALGSHWLKAHNKLSYPGNDIVQATMDAYFIVFNRKEKEAAQLAMRLRNEPDEDGFVTVTRGGRAAPARRNEAEEAKQKMLEREKKKKDEMADFYRFQQREKRKAEQTEMLKRFEEDKQKVRAMKEKRGKFRPET</sequence>
<gene>
    <name evidence="1" type="ORF">F4821DRAFT_216145</name>
</gene>
<dbReference type="EMBL" id="MU394372">
    <property type="protein sequence ID" value="KAI6082386.1"/>
    <property type="molecule type" value="Genomic_DNA"/>
</dbReference>
<dbReference type="Proteomes" id="UP001497680">
    <property type="component" value="Unassembled WGS sequence"/>
</dbReference>
<evidence type="ECO:0000313" key="2">
    <source>
        <dbReference type="Proteomes" id="UP001497680"/>
    </source>
</evidence>
<organism evidence="1 2">
    <name type="scientific">Hypoxylon rubiginosum</name>
    <dbReference type="NCBI Taxonomy" id="110542"/>
    <lineage>
        <taxon>Eukaryota</taxon>
        <taxon>Fungi</taxon>
        <taxon>Dikarya</taxon>
        <taxon>Ascomycota</taxon>
        <taxon>Pezizomycotina</taxon>
        <taxon>Sordariomycetes</taxon>
        <taxon>Xylariomycetidae</taxon>
        <taxon>Xylariales</taxon>
        <taxon>Hypoxylaceae</taxon>
        <taxon>Hypoxylon</taxon>
    </lineage>
</organism>
<proteinExistence type="predicted"/>
<protein>
    <submittedName>
        <fullName evidence="1">Ribosomal RNA-processing protein 7-domain-containing protein</fullName>
    </submittedName>
</protein>
<evidence type="ECO:0000313" key="1">
    <source>
        <dbReference type="EMBL" id="KAI6082386.1"/>
    </source>
</evidence>
<reference evidence="1 2" key="1">
    <citation type="journal article" date="2022" name="New Phytol.">
        <title>Ecological generalism drives hyperdiversity of secondary metabolite gene clusters in xylarialean endophytes.</title>
        <authorList>
            <person name="Franco M.E.E."/>
            <person name="Wisecaver J.H."/>
            <person name="Arnold A.E."/>
            <person name="Ju Y.M."/>
            <person name="Slot J.C."/>
            <person name="Ahrendt S."/>
            <person name="Moore L.P."/>
            <person name="Eastman K.E."/>
            <person name="Scott K."/>
            <person name="Konkel Z."/>
            <person name="Mondo S.J."/>
            <person name="Kuo A."/>
            <person name="Hayes R.D."/>
            <person name="Haridas S."/>
            <person name="Andreopoulos B."/>
            <person name="Riley R."/>
            <person name="LaButti K."/>
            <person name="Pangilinan J."/>
            <person name="Lipzen A."/>
            <person name="Amirebrahimi M."/>
            <person name="Yan J."/>
            <person name="Adam C."/>
            <person name="Keymanesh K."/>
            <person name="Ng V."/>
            <person name="Louie K."/>
            <person name="Northen T."/>
            <person name="Drula E."/>
            <person name="Henrissat B."/>
            <person name="Hsieh H.M."/>
            <person name="Youens-Clark K."/>
            <person name="Lutzoni F."/>
            <person name="Miadlikowska J."/>
            <person name="Eastwood D.C."/>
            <person name="Hamelin R.C."/>
            <person name="Grigoriev I.V."/>
            <person name="U'Ren J.M."/>
        </authorList>
    </citation>
    <scope>NUCLEOTIDE SEQUENCE [LARGE SCALE GENOMIC DNA]</scope>
    <source>
        <strain evidence="1 2">ER1909</strain>
    </source>
</reference>
<keyword evidence="2" id="KW-1185">Reference proteome</keyword>
<accession>A0ACC0CPV7</accession>
<comment type="caution">
    <text evidence="1">The sequence shown here is derived from an EMBL/GenBank/DDBJ whole genome shotgun (WGS) entry which is preliminary data.</text>
</comment>